<dbReference type="Gene3D" id="2.60.40.3440">
    <property type="match status" value="1"/>
</dbReference>
<evidence type="ECO:0000313" key="2">
    <source>
        <dbReference type="EMBL" id="SNB85430.1"/>
    </source>
</evidence>
<feature type="non-terminal residue" evidence="2">
    <location>
        <position position="1"/>
    </location>
</feature>
<dbReference type="InterPro" id="IPR041690">
    <property type="entry name" value="Cadherin_5"/>
</dbReference>
<dbReference type="AlphaFoldDB" id="A0A212SHW9"/>
<dbReference type="Pfam" id="PF05345">
    <property type="entry name" value="He_PIG"/>
    <property type="match status" value="1"/>
</dbReference>
<keyword evidence="3" id="KW-1185">Reference proteome</keyword>
<dbReference type="GO" id="GO:0016020">
    <property type="term" value="C:membrane"/>
    <property type="evidence" value="ECO:0007669"/>
    <property type="project" value="InterPro"/>
</dbReference>
<dbReference type="EMBL" id="FYDG01000055">
    <property type="protein sequence ID" value="SNB85430.1"/>
    <property type="molecule type" value="Genomic_DNA"/>
</dbReference>
<reference evidence="3" key="1">
    <citation type="submission" date="2017-06" db="EMBL/GenBank/DDBJ databases">
        <authorList>
            <person name="Varghese N."/>
            <person name="Submissions S."/>
        </authorList>
    </citation>
    <scope>NUCLEOTIDE SEQUENCE [LARGE SCALE GENOMIC DNA]</scope>
    <source>
        <strain evidence="3">DSM 137</strain>
    </source>
</reference>
<dbReference type="Gene3D" id="2.60.40.10">
    <property type="entry name" value="Immunoglobulins"/>
    <property type="match status" value="1"/>
</dbReference>
<feature type="domain" description="Dystroglycan-type cadherin-like" evidence="1">
    <location>
        <begin position="142"/>
        <end position="237"/>
    </location>
</feature>
<gene>
    <name evidence="2" type="ORF">SAMN06265338_1551</name>
</gene>
<dbReference type="SUPFAM" id="SSF49313">
    <property type="entry name" value="Cadherin-like"/>
    <property type="match status" value="1"/>
</dbReference>
<organism evidence="2 3">
    <name type="scientific">Rhodoblastus acidophilus</name>
    <name type="common">Rhodopseudomonas acidophila</name>
    <dbReference type="NCBI Taxonomy" id="1074"/>
    <lineage>
        <taxon>Bacteria</taxon>
        <taxon>Pseudomonadati</taxon>
        <taxon>Pseudomonadota</taxon>
        <taxon>Alphaproteobacteria</taxon>
        <taxon>Hyphomicrobiales</taxon>
        <taxon>Rhodoblastaceae</taxon>
        <taxon>Rhodoblastus</taxon>
    </lineage>
</organism>
<dbReference type="SMART" id="SM00736">
    <property type="entry name" value="CADG"/>
    <property type="match status" value="1"/>
</dbReference>
<evidence type="ECO:0000259" key="1">
    <source>
        <dbReference type="SMART" id="SM00736"/>
    </source>
</evidence>
<proteinExistence type="predicted"/>
<evidence type="ECO:0000313" key="3">
    <source>
        <dbReference type="Proteomes" id="UP000198418"/>
    </source>
</evidence>
<name>A0A212SHW9_RHOAC</name>
<dbReference type="GO" id="GO:0005509">
    <property type="term" value="F:calcium ion binding"/>
    <property type="evidence" value="ECO:0007669"/>
    <property type="project" value="InterPro"/>
</dbReference>
<dbReference type="InterPro" id="IPR006644">
    <property type="entry name" value="Cadg"/>
</dbReference>
<sequence length="242" mass="26436">VQLNLDNLVEKFVFYDNTSDHPNYLTVADIEQMLQIAGGNIGDNEIHGLDDAFAMVEDLPLTVSVKDLLANDFDLDSQALSFDGVVDAYHVTATDDGSGHLVVTPDLHTDGKAWFDYRIVDSTGRTATARVNLDIAHVNHAPTIGEVPLLQTDEEQSFSITLANSVFADVDEDALLVDVQGLNGAALPAWLRFDRQTLTLSGTPPKGHYGEVTLELIADDGRAHRRRVLGGRRQRPPCSSCR</sequence>
<dbReference type="Proteomes" id="UP000198418">
    <property type="component" value="Unassembled WGS sequence"/>
</dbReference>
<dbReference type="InterPro" id="IPR015919">
    <property type="entry name" value="Cadherin-like_sf"/>
</dbReference>
<dbReference type="InterPro" id="IPR013783">
    <property type="entry name" value="Ig-like_fold"/>
</dbReference>
<protein>
    <submittedName>
        <fullName evidence="2">Putative Ig domain-containing protein</fullName>
    </submittedName>
</protein>
<accession>A0A212SHW9</accession>
<dbReference type="Pfam" id="PF17892">
    <property type="entry name" value="Cadherin_5"/>
    <property type="match status" value="1"/>
</dbReference>